<comment type="caution">
    <text evidence="7">The sequence shown here is derived from an EMBL/GenBank/DDBJ whole genome shotgun (WGS) entry which is preliminary data.</text>
</comment>
<dbReference type="PANTHER" id="PTHR10357:SF232">
    <property type="entry name" value="GLYCOSYL HYDROLASE FAMILY 13 CATALYTIC DOMAIN-CONTAINING PROTEIN"/>
    <property type="match status" value="1"/>
</dbReference>
<feature type="domain" description="Glycosyl hydrolase family 13 catalytic" evidence="6">
    <location>
        <begin position="207"/>
        <end position="634"/>
    </location>
</feature>
<dbReference type="SUPFAM" id="SSF51445">
    <property type="entry name" value="(Trans)glycosidases"/>
    <property type="match status" value="1"/>
</dbReference>
<name>A0AAN6EZQ5_EXODE</name>
<accession>A0AAN6EZQ5</accession>
<evidence type="ECO:0000256" key="3">
    <source>
        <dbReference type="ARBA" id="ARBA00023295"/>
    </source>
</evidence>
<gene>
    <name evidence="7" type="ORF">HRR80_002347</name>
</gene>
<sequence length="836" mass="95080">MHSTCHFRLLSSISLPHSMARAAGWARIGKSVLNNTSKSDKRQICDSFLLSATSTLPSTRYHSSVSSSAHGLRRQPNHHHHRLKNSFNYNHRRGIASLTNNSSTRGFLSSSSLAGSLSSSSCSQHPATYSTAGSFITTGRTLLPLSLHQLREYSSSSSSTSQSPTTSSGSHFQSTSKMADSNAAQQAVTARKRPLRHAWWRESSVYQIYPASFKSAKSIDDGTGRIHGDLRGVIEKLDYLATLGVDIVWLSPILQSPQVDMGYDISDYRAIYPGYGTMEDHDELIRGLHERGMKYVMDLVVNHTSDQHEWFKQSRSSKDNPYRDWYIWRPPRYDPKTGERMPPNNWESNFFGPAWTYDEATGEYYLHLFASGQPDLNWENPDVVKAVHDIMRFWLDKGVDGFRMDVINFISKEPGLPDAEKTRPGFLQDGVENYACGPRLHEYLHGIGDILREYDAFSVGEMPGVFDTREIIKAVGQDRGELAMAFQFEIVDLDHQPGQIKWYPREFQPKALKHIVAKWQSFMLQNGGWNAVYMENHDQGRSISRFADDSTPAYRVKSAKLIAAHQALQNGTIFLYQGQELAQINVPKEWGLDQYRDIEVQNHWQTVLRDFPDDKEKQEMFKRQYRLIGRDNARTPMQWTPDEKTYAGFLAHDAPEGAKPWMSIHPDFKDWNAVKLLEDPQSPLHYWRQLLRLRKEYKDIFVYGDFEMLDLDHDTVIAYLRTDDSIKTTVGGGEEVETTSATAGPKDVVRPTCLVITNFSRSPVDWVVPDRAVPVLFDTSSETPQLKKGAVLPQFRNYTAREDGADNVENHVSKTPDGKWVLNLRPWEVIVAMAGI</sequence>
<feature type="compositionally biased region" description="Polar residues" evidence="5">
    <location>
        <begin position="171"/>
        <end position="187"/>
    </location>
</feature>
<reference evidence="7" key="1">
    <citation type="submission" date="2023-01" db="EMBL/GenBank/DDBJ databases">
        <title>Exophiala dermititidis isolated from Cystic Fibrosis Patient.</title>
        <authorList>
            <person name="Kurbessoian T."/>
            <person name="Crocker A."/>
            <person name="Murante D."/>
            <person name="Hogan D.A."/>
            <person name="Stajich J.E."/>
        </authorList>
    </citation>
    <scope>NUCLEOTIDE SEQUENCE</scope>
    <source>
        <strain evidence="7">Ex8</strain>
    </source>
</reference>
<evidence type="ECO:0000256" key="2">
    <source>
        <dbReference type="ARBA" id="ARBA00022801"/>
    </source>
</evidence>
<feature type="region of interest" description="Disordered" evidence="5">
    <location>
        <begin position="61"/>
        <end position="89"/>
    </location>
</feature>
<feature type="compositionally biased region" description="Basic residues" evidence="5">
    <location>
        <begin position="71"/>
        <end position="89"/>
    </location>
</feature>
<evidence type="ECO:0000313" key="7">
    <source>
        <dbReference type="EMBL" id="KAJ8993844.1"/>
    </source>
</evidence>
<dbReference type="GO" id="GO:0004575">
    <property type="term" value="F:sucrose alpha-glucosidase activity"/>
    <property type="evidence" value="ECO:0007669"/>
    <property type="project" value="TreeGrafter"/>
</dbReference>
<evidence type="ECO:0000313" key="8">
    <source>
        <dbReference type="Proteomes" id="UP001161757"/>
    </source>
</evidence>
<feature type="region of interest" description="Disordered" evidence="5">
    <location>
        <begin position="153"/>
        <end position="187"/>
    </location>
</feature>
<dbReference type="SMART" id="SM00642">
    <property type="entry name" value="Aamy"/>
    <property type="match status" value="1"/>
</dbReference>
<feature type="compositionally biased region" description="Low complexity" evidence="5">
    <location>
        <begin position="154"/>
        <end position="170"/>
    </location>
</feature>
<dbReference type="InterPro" id="IPR006047">
    <property type="entry name" value="GH13_cat_dom"/>
</dbReference>
<dbReference type="GO" id="GO:0033934">
    <property type="term" value="F:glucan 1,4-alpha-maltotriohydrolase activity"/>
    <property type="evidence" value="ECO:0007669"/>
    <property type="project" value="TreeGrafter"/>
</dbReference>
<comment type="similarity">
    <text evidence="1">Belongs to the glycosyl hydrolase 13 family.</text>
</comment>
<dbReference type="GO" id="GO:0000025">
    <property type="term" value="P:maltose catabolic process"/>
    <property type="evidence" value="ECO:0007669"/>
    <property type="project" value="TreeGrafter"/>
</dbReference>
<protein>
    <recommendedName>
        <fullName evidence="6">Glycosyl hydrolase family 13 catalytic domain-containing protein</fullName>
    </recommendedName>
</protein>
<dbReference type="Gene3D" id="3.20.20.80">
    <property type="entry name" value="Glycosidases"/>
    <property type="match status" value="1"/>
</dbReference>
<evidence type="ECO:0000256" key="5">
    <source>
        <dbReference type="SAM" id="MobiDB-lite"/>
    </source>
</evidence>
<dbReference type="Gene3D" id="3.90.400.10">
    <property type="entry name" value="Oligo-1,6-glucosidase, Domain 2"/>
    <property type="match status" value="1"/>
</dbReference>
<dbReference type="GO" id="GO:0005987">
    <property type="term" value="P:sucrose catabolic process"/>
    <property type="evidence" value="ECO:0007669"/>
    <property type="project" value="TreeGrafter"/>
</dbReference>
<dbReference type="InterPro" id="IPR017853">
    <property type="entry name" value="GH"/>
</dbReference>
<evidence type="ECO:0000256" key="4">
    <source>
        <dbReference type="ARBA" id="ARBA00026248"/>
    </source>
</evidence>
<keyword evidence="2" id="KW-0378">Hydrolase</keyword>
<dbReference type="EMBL" id="JAJGCB010000003">
    <property type="protein sequence ID" value="KAJ8993844.1"/>
    <property type="molecule type" value="Genomic_DNA"/>
</dbReference>
<dbReference type="GO" id="GO:0004556">
    <property type="term" value="F:alpha-amylase activity"/>
    <property type="evidence" value="ECO:0007669"/>
    <property type="project" value="TreeGrafter"/>
</dbReference>
<dbReference type="Pfam" id="PF00128">
    <property type="entry name" value="Alpha-amylase"/>
    <property type="match status" value="1"/>
</dbReference>
<proteinExistence type="inferred from homology"/>
<keyword evidence="4" id="KW-0462">Maltose metabolism</keyword>
<dbReference type="Gene3D" id="2.60.40.1180">
    <property type="entry name" value="Golgi alpha-mannosidase II"/>
    <property type="match status" value="1"/>
</dbReference>
<dbReference type="AlphaFoldDB" id="A0AAN6EZQ5"/>
<dbReference type="GO" id="GO:0004574">
    <property type="term" value="F:oligo-1,6-glucosidase activity"/>
    <property type="evidence" value="ECO:0007669"/>
    <property type="project" value="TreeGrafter"/>
</dbReference>
<organism evidence="7 8">
    <name type="scientific">Exophiala dermatitidis</name>
    <name type="common">Black yeast-like fungus</name>
    <name type="synonym">Wangiella dermatitidis</name>
    <dbReference type="NCBI Taxonomy" id="5970"/>
    <lineage>
        <taxon>Eukaryota</taxon>
        <taxon>Fungi</taxon>
        <taxon>Dikarya</taxon>
        <taxon>Ascomycota</taxon>
        <taxon>Pezizomycotina</taxon>
        <taxon>Eurotiomycetes</taxon>
        <taxon>Chaetothyriomycetidae</taxon>
        <taxon>Chaetothyriales</taxon>
        <taxon>Herpotrichiellaceae</taxon>
        <taxon>Exophiala</taxon>
    </lineage>
</organism>
<dbReference type="InterPro" id="IPR045857">
    <property type="entry name" value="O16G_dom_2"/>
</dbReference>
<dbReference type="InterPro" id="IPR013780">
    <property type="entry name" value="Glyco_hydro_b"/>
</dbReference>
<dbReference type="Proteomes" id="UP001161757">
    <property type="component" value="Unassembled WGS sequence"/>
</dbReference>
<dbReference type="CDD" id="cd11333">
    <property type="entry name" value="AmyAc_SI_OligoGlu_DGase"/>
    <property type="match status" value="1"/>
</dbReference>
<evidence type="ECO:0000259" key="6">
    <source>
        <dbReference type="SMART" id="SM00642"/>
    </source>
</evidence>
<dbReference type="FunFam" id="3.20.20.80:FF:000064">
    <property type="entry name" value="Oligo-1,6-glucosidase"/>
    <property type="match status" value="1"/>
</dbReference>
<dbReference type="PANTHER" id="PTHR10357">
    <property type="entry name" value="ALPHA-AMYLASE FAMILY MEMBER"/>
    <property type="match status" value="1"/>
</dbReference>
<evidence type="ECO:0000256" key="1">
    <source>
        <dbReference type="ARBA" id="ARBA00008061"/>
    </source>
</evidence>
<keyword evidence="3" id="KW-0326">Glycosidase</keyword>
<dbReference type="FunFam" id="3.90.400.10:FF:000004">
    <property type="entry name" value="Oligo-1,6-glucosidase"/>
    <property type="match status" value="1"/>
</dbReference>